<name>A0A0E0WAE9_HELPX</name>
<evidence type="ECO:0000259" key="6">
    <source>
        <dbReference type="Pfam" id="PF04335"/>
    </source>
</evidence>
<evidence type="ECO:0000256" key="2">
    <source>
        <dbReference type="ARBA" id="ARBA00022692"/>
    </source>
</evidence>
<comment type="subcellular location">
    <subcellularLocation>
        <location evidence="1">Membrane</location>
        <topology evidence="1">Single-pass membrane protein</topology>
    </subcellularLocation>
</comment>
<dbReference type="InterPro" id="IPR007430">
    <property type="entry name" value="VirB8"/>
</dbReference>
<dbReference type="RefSeq" id="WP_000660502.1">
    <property type="nucleotide sequence ID" value="NC_017740.1"/>
</dbReference>
<sequence>MKEKPFNSEQLAFLEELLSHQEKHLENKLSGFSVSDLDMQSVFRLERNRLKIAYKLLGLMSFIALILAIVLISVLPLQKTEHHFVDFLNQDKHYAIIQRADKSISSNEALARSLIGAYVLNRESINRIDDKSRYELVRLQSSSKVWQRFEDLIKTQNSIYAQSHLEREVHIVNIAIYQQDNNPIASVSIAAKLMNENKLVYEKRYKIALSYLFDTPDFDYASMPKNPTGFKITRYSITEIAPTNRGD</sequence>
<dbReference type="GO" id="GO:0016020">
    <property type="term" value="C:membrane"/>
    <property type="evidence" value="ECO:0007669"/>
    <property type="project" value="UniProtKB-SubCell"/>
</dbReference>
<evidence type="ECO:0000256" key="4">
    <source>
        <dbReference type="ARBA" id="ARBA00023136"/>
    </source>
</evidence>
<evidence type="ECO:0000256" key="5">
    <source>
        <dbReference type="SAM" id="Phobius"/>
    </source>
</evidence>
<evidence type="ECO:0000313" key="8">
    <source>
        <dbReference type="Proteomes" id="UP000005007"/>
    </source>
</evidence>
<feature type="domain" description="Bacterial virulence protein VirB8" evidence="6">
    <location>
        <begin position="38"/>
        <end position="239"/>
    </location>
</feature>
<feature type="transmembrane region" description="Helical" evidence="5">
    <location>
        <begin position="52"/>
        <end position="75"/>
    </location>
</feature>
<gene>
    <name evidence="7" type="ORF">HPSH169_00185</name>
</gene>
<dbReference type="PATRIC" id="fig|1163741.3.peg.36"/>
<accession>A0A0E0WAE9</accession>
<proteinExistence type="predicted"/>
<evidence type="ECO:0000256" key="1">
    <source>
        <dbReference type="ARBA" id="ARBA00004167"/>
    </source>
</evidence>
<dbReference type="CDD" id="cd16424">
    <property type="entry name" value="VirB8"/>
    <property type="match status" value="1"/>
</dbReference>
<evidence type="ECO:0000256" key="3">
    <source>
        <dbReference type="ARBA" id="ARBA00022989"/>
    </source>
</evidence>
<keyword evidence="3 5" id="KW-1133">Transmembrane helix</keyword>
<dbReference type="Gene3D" id="3.10.450.230">
    <property type="entry name" value="VirB8 protein"/>
    <property type="match status" value="1"/>
</dbReference>
<dbReference type="EMBL" id="CP003473">
    <property type="protein sequence ID" value="AFH98753.1"/>
    <property type="molecule type" value="Genomic_DNA"/>
</dbReference>
<evidence type="ECO:0000313" key="7">
    <source>
        <dbReference type="EMBL" id="AFH98753.1"/>
    </source>
</evidence>
<protein>
    <submittedName>
        <fullName evidence="7">ComB8 competence protein</fullName>
    </submittedName>
</protein>
<dbReference type="SUPFAM" id="SSF54427">
    <property type="entry name" value="NTF2-like"/>
    <property type="match status" value="1"/>
</dbReference>
<dbReference type="AlphaFoldDB" id="A0A0E0WAE9"/>
<keyword evidence="4 5" id="KW-0472">Membrane</keyword>
<dbReference type="Pfam" id="PF04335">
    <property type="entry name" value="VirB8"/>
    <property type="match status" value="1"/>
</dbReference>
<dbReference type="KEGG" id="hhq:HPSH169_00185"/>
<reference evidence="7 8" key="1">
    <citation type="submission" date="2012-04" db="EMBL/GenBank/DDBJ databases">
        <authorList>
            <person name="Kersulyte D."/>
            <person name="Cabrera L."/>
            <person name="Pacheco R."/>
            <person name="Herrera P."/>
            <person name="Rodriguez C."/>
            <person name="Gilman R.H."/>
            <person name="Berg D.E."/>
        </authorList>
    </citation>
    <scope>NUCLEOTIDE SEQUENCE [LARGE SCALE GENOMIC DNA]</scope>
    <source>
        <strain evidence="7 8">Shi169</strain>
    </source>
</reference>
<dbReference type="InterPro" id="IPR032710">
    <property type="entry name" value="NTF2-like_dom_sf"/>
</dbReference>
<keyword evidence="2 5" id="KW-0812">Transmembrane</keyword>
<dbReference type="Proteomes" id="UP000005007">
    <property type="component" value="Chromosome"/>
</dbReference>
<dbReference type="HOGENOM" id="CLU_097107_0_0_7"/>
<organism evidence="7 8">
    <name type="scientific">Helicobacter pylori Shi169</name>
    <dbReference type="NCBI Taxonomy" id="1163741"/>
    <lineage>
        <taxon>Bacteria</taxon>
        <taxon>Pseudomonadati</taxon>
        <taxon>Campylobacterota</taxon>
        <taxon>Epsilonproteobacteria</taxon>
        <taxon>Campylobacterales</taxon>
        <taxon>Helicobacteraceae</taxon>
        <taxon>Helicobacter</taxon>
    </lineage>
</organism>